<dbReference type="Gene3D" id="3.30.300.30">
    <property type="match status" value="1"/>
</dbReference>
<keyword evidence="14" id="KW-0969">Cilium</keyword>
<dbReference type="STRING" id="1121307.CLCY_2c04610"/>
<feature type="domain" description="Flagellar M-ring C-terminal" evidence="13">
    <location>
        <begin position="252"/>
        <end position="403"/>
    </location>
</feature>
<dbReference type="PATRIC" id="fig|1121307.3.peg.1319"/>
<feature type="domain" description="Flagellar M-ring N-terminal" evidence="12">
    <location>
        <begin position="46"/>
        <end position="216"/>
    </location>
</feature>
<evidence type="ECO:0000256" key="6">
    <source>
        <dbReference type="ARBA" id="ARBA00022989"/>
    </source>
</evidence>
<dbReference type="Proteomes" id="UP000036756">
    <property type="component" value="Unassembled WGS sequence"/>
</dbReference>
<evidence type="ECO:0000259" key="13">
    <source>
        <dbReference type="Pfam" id="PF08345"/>
    </source>
</evidence>
<keyword evidence="6 11" id="KW-1133">Transmembrane helix</keyword>
<dbReference type="InterPro" id="IPR000067">
    <property type="entry name" value="FlgMring_FliF"/>
</dbReference>
<dbReference type="PIRSF" id="PIRSF004862">
    <property type="entry name" value="FliF"/>
    <property type="match status" value="1"/>
</dbReference>
<evidence type="ECO:0000256" key="9">
    <source>
        <dbReference type="PIRNR" id="PIRNR004862"/>
    </source>
</evidence>
<feature type="region of interest" description="Disordered" evidence="10">
    <location>
        <begin position="472"/>
        <end position="492"/>
    </location>
</feature>
<keyword evidence="15" id="KW-1185">Reference proteome</keyword>
<evidence type="ECO:0000256" key="8">
    <source>
        <dbReference type="ARBA" id="ARBA00023143"/>
    </source>
</evidence>
<dbReference type="OrthoDB" id="9807026at2"/>
<dbReference type="PANTHER" id="PTHR30046">
    <property type="entry name" value="FLAGELLAR M-RING PROTEIN"/>
    <property type="match status" value="1"/>
</dbReference>
<dbReference type="NCBIfam" id="TIGR00206">
    <property type="entry name" value="fliF"/>
    <property type="match status" value="1"/>
</dbReference>
<feature type="transmembrane region" description="Helical" evidence="11">
    <location>
        <begin position="21"/>
        <end position="45"/>
    </location>
</feature>
<dbReference type="EMBL" id="LFVU01000027">
    <property type="protein sequence ID" value="KMT21699.1"/>
    <property type="molecule type" value="Genomic_DNA"/>
</dbReference>
<evidence type="ECO:0000256" key="7">
    <source>
        <dbReference type="ARBA" id="ARBA00023136"/>
    </source>
</evidence>
<dbReference type="CDD" id="cd07177">
    <property type="entry name" value="terB_like"/>
    <property type="match status" value="1"/>
</dbReference>
<comment type="function">
    <text evidence="9">The M ring may be actively involved in energy transduction.</text>
</comment>
<proteinExistence type="inferred from homology"/>
<dbReference type="Pfam" id="PF01514">
    <property type="entry name" value="YscJ_FliF"/>
    <property type="match status" value="1"/>
</dbReference>
<dbReference type="AlphaFoldDB" id="A0A0J8DBK9"/>
<keyword evidence="5 11" id="KW-0812">Transmembrane</keyword>
<evidence type="ECO:0000256" key="3">
    <source>
        <dbReference type="ARBA" id="ARBA00007971"/>
    </source>
</evidence>
<sequence>MSKFLEFFKDKFEKWKAWSKIKKIISISLVALLISTIVIGIVYGAKTEYATLFSNLELADSNKVVEKLKADKIPYKIEGNSILVPKENVDELRMSTLSDGTVSSGKGFELFDQTAFGMTDKEATVKYQRALQGELEKTISGFEEVEKARVLLVLPEETVFSKETEKGRASVTLALKGVDTLQPEKVKAIVALITGSVKNVPKENVEVMDSKMNLLTENLYDSGTEGTVSSLKQHDAEISFEKKLQSEVTRSLEAMFGKNKVRVNVNADLDFDSKQRTTIVYDKDDVIPRSVKDVKESTTDSSGNTVGTPGVDTNAGVNYPQGNSTQGESNSEKSDVTTNNEIGQTEEKLISAPGEVRRLTSSVMIDGNLTEAEKASVRNMVAAAIGFDSVNRRDVINVDSMIFDEASKKAEKLEAEKIAKQEAQQALVKTIVLIAVGVVLLVGSIVALLIWRKRKREEEELIQEAMEGTGTNLNIADSTSPMGPSEYSPLLDENEEDYGMNLESEIRSYASKKPEQVVEIIKTWLSEDER</sequence>
<evidence type="ECO:0000259" key="12">
    <source>
        <dbReference type="Pfam" id="PF01514"/>
    </source>
</evidence>
<evidence type="ECO:0000313" key="14">
    <source>
        <dbReference type="EMBL" id="KMT21699.1"/>
    </source>
</evidence>
<dbReference type="Pfam" id="PF08345">
    <property type="entry name" value="YscJ_FliF_C"/>
    <property type="match status" value="1"/>
</dbReference>
<evidence type="ECO:0000313" key="15">
    <source>
        <dbReference type="Proteomes" id="UP000036756"/>
    </source>
</evidence>
<feature type="region of interest" description="Disordered" evidence="10">
    <location>
        <begin position="292"/>
        <end position="347"/>
    </location>
</feature>
<dbReference type="InterPro" id="IPR006182">
    <property type="entry name" value="FliF_N_dom"/>
</dbReference>
<dbReference type="InterPro" id="IPR013556">
    <property type="entry name" value="Flag_M-ring_C"/>
</dbReference>
<evidence type="ECO:0000256" key="4">
    <source>
        <dbReference type="ARBA" id="ARBA00022475"/>
    </source>
</evidence>
<evidence type="ECO:0000256" key="10">
    <source>
        <dbReference type="SAM" id="MobiDB-lite"/>
    </source>
</evidence>
<dbReference type="PANTHER" id="PTHR30046:SF0">
    <property type="entry name" value="FLAGELLAR M-RING PROTEIN"/>
    <property type="match status" value="1"/>
</dbReference>
<dbReference type="InterPro" id="IPR043427">
    <property type="entry name" value="YscJ/FliF"/>
</dbReference>
<keyword evidence="14" id="KW-0282">Flagellum</keyword>
<protein>
    <recommendedName>
        <fullName evidence="9">Flagellar M-ring protein</fullName>
    </recommendedName>
</protein>
<dbReference type="GO" id="GO:0071973">
    <property type="term" value="P:bacterial-type flagellum-dependent cell motility"/>
    <property type="evidence" value="ECO:0007669"/>
    <property type="project" value="InterPro"/>
</dbReference>
<dbReference type="PRINTS" id="PR01009">
    <property type="entry name" value="FLGMRINGFLIF"/>
</dbReference>
<organism evidence="14 15">
    <name type="scientific">Clostridium cylindrosporum DSM 605</name>
    <dbReference type="NCBI Taxonomy" id="1121307"/>
    <lineage>
        <taxon>Bacteria</taxon>
        <taxon>Bacillati</taxon>
        <taxon>Bacillota</taxon>
        <taxon>Clostridia</taxon>
        <taxon>Eubacteriales</taxon>
        <taxon>Clostridiaceae</taxon>
        <taxon>Clostridium</taxon>
    </lineage>
</organism>
<keyword evidence="8 9" id="KW-0975">Bacterial flagellum</keyword>
<evidence type="ECO:0000256" key="5">
    <source>
        <dbReference type="ARBA" id="ARBA00022692"/>
    </source>
</evidence>
<feature type="transmembrane region" description="Helical" evidence="11">
    <location>
        <begin position="431"/>
        <end position="451"/>
    </location>
</feature>
<dbReference type="GO" id="GO:0003774">
    <property type="term" value="F:cytoskeletal motor activity"/>
    <property type="evidence" value="ECO:0007669"/>
    <property type="project" value="InterPro"/>
</dbReference>
<comment type="subcellular location">
    <subcellularLocation>
        <location evidence="1 9">Bacterial flagellum basal body</location>
    </subcellularLocation>
    <subcellularLocation>
        <location evidence="2">Cell membrane</location>
        <topology evidence="2">Multi-pass membrane protein</topology>
    </subcellularLocation>
</comment>
<comment type="similarity">
    <text evidence="3 9">Belongs to the FliF family.</text>
</comment>
<accession>A0A0J8DBK9</accession>
<dbReference type="InterPro" id="IPR045851">
    <property type="entry name" value="AMP-bd_C_sf"/>
</dbReference>
<keyword evidence="14" id="KW-0966">Cell projection</keyword>
<dbReference type="GO" id="GO:0009431">
    <property type="term" value="C:bacterial-type flagellum basal body, MS ring"/>
    <property type="evidence" value="ECO:0007669"/>
    <property type="project" value="InterPro"/>
</dbReference>
<evidence type="ECO:0000256" key="1">
    <source>
        <dbReference type="ARBA" id="ARBA00004117"/>
    </source>
</evidence>
<gene>
    <name evidence="14" type="primary">fliF</name>
    <name evidence="14" type="ORF">CLCY_2c04610</name>
</gene>
<keyword evidence="7 11" id="KW-0472">Membrane</keyword>
<feature type="compositionally biased region" description="Polar residues" evidence="10">
    <location>
        <begin position="472"/>
        <end position="482"/>
    </location>
</feature>
<feature type="compositionally biased region" description="Polar residues" evidence="10">
    <location>
        <begin position="320"/>
        <end position="329"/>
    </location>
</feature>
<keyword evidence="4" id="KW-1003">Cell membrane</keyword>
<evidence type="ECO:0000256" key="11">
    <source>
        <dbReference type="SAM" id="Phobius"/>
    </source>
</evidence>
<comment type="caution">
    <text evidence="14">The sequence shown here is derived from an EMBL/GenBank/DDBJ whole genome shotgun (WGS) entry which is preliminary data.</text>
</comment>
<dbReference type="RefSeq" id="WP_048571115.1">
    <property type="nucleotide sequence ID" value="NZ_LFVU01000027.1"/>
</dbReference>
<evidence type="ECO:0000256" key="2">
    <source>
        <dbReference type="ARBA" id="ARBA00004651"/>
    </source>
</evidence>
<reference evidence="14 15" key="1">
    <citation type="submission" date="2015-06" db="EMBL/GenBank/DDBJ databases">
        <title>Draft genome sequence of the purine-degrading Clostridium cylindrosporum HC-1 (DSM 605).</title>
        <authorList>
            <person name="Poehlein A."/>
            <person name="Schiel-Bengelsdorf B."/>
            <person name="Bengelsdorf F."/>
            <person name="Daniel R."/>
            <person name="Duerre P."/>
        </authorList>
    </citation>
    <scope>NUCLEOTIDE SEQUENCE [LARGE SCALE GENOMIC DNA]</scope>
    <source>
        <strain evidence="14 15">DSM 605</strain>
    </source>
</reference>
<name>A0A0J8DBK9_CLOCY</name>
<dbReference type="GO" id="GO:0005886">
    <property type="term" value="C:plasma membrane"/>
    <property type="evidence" value="ECO:0007669"/>
    <property type="project" value="UniProtKB-SubCell"/>
</dbReference>